<evidence type="ECO:0000256" key="2">
    <source>
        <dbReference type="ARBA" id="ARBA00010069"/>
    </source>
</evidence>
<comment type="subcellular location">
    <subcellularLocation>
        <location evidence="1">Secreted</location>
    </subcellularLocation>
</comment>
<dbReference type="EMBL" id="SRLO01000070">
    <property type="protein sequence ID" value="TNN78760.1"/>
    <property type="molecule type" value="Genomic_DNA"/>
</dbReference>
<feature type="compositionally biased region" description="Basic and acidic residues" evidence="6">
    <location>
        <begin position="89"/>
        <end position="98"/>
    </location>
</feature>
<organism evidence="8 9">
    <name type="scientific">Liparis tanakae</name>
    <name type="common">Tanaka's snailfish</name>
    <dbReference type="NCBI Taxonomy" id="230148"/>
    <lineage>
        <taxon>Eukaryota</taxon>
        <taxon>Metazoa</taxon>
        <taxon>Chordata</taxon>
        <taxon>Craniata</taxon>
        <taxon>Vertebrata</taxon>
        <taxon>Euteleostomi</taxon>
        <taxon>Actinopterygii</taxon>
        <taxon>Neopterygii</taxon>
        <taxon>Teleostei</taxon>
        <taxon>Neoteleostei</taxon>
        <taxon>Acanthomorphata</taxon>
        <taxon>Eupercaria</taxon>
        <taxon>Perciformes</taxon>
        <taxon>Cottioidei</taxon>
        <taxon>Cottales</taxon>
        <taxon>Liparidae</taxon>
        <taxon>Liparis</taxon>
    </lineage>
</organism>
<keyword evidence="7" id="KW-0732">Signal</keyword>
<evidence type="ECO:0000256" key="7">
    <source>
        <dbReference type="SAM" id="SignalP"/>
    </source>
</evidence>
<dbReference type="GO" id="GO:0005634">
    <property type="term" value="C:nucleus"/>
    <property type="evidence" value="ECO:0007669"/>
    <property type="project" value="TreeGrafter"/>
</dbReference>
<evidence type="ECO:0000256" key="4">
    <source>
        <dbReference type="ARBA" id="ARBA00023157"/>
    </source>
</evidence>
<dbReference type="Pfam" id="PF01093">
    <property type="entry name" value="Clusterin"/>
    <property type="match status" value="1"/>
</dbReference>
<dbReference type="PANTHER" id="PTHR10970">
    <property type="entry name" value="CLUSTERIN"/>
    <property type="match status" value="1"/>
</dbReference>
<keyword evidence="5" id="KW-0325">Glycoprotein</keyword>
<keyword evidence="9" id="KW-1185">Reference proteome</keyword>
<gene>
    <name evidence="8" type="primary">Clul1</name>
    <name evidence="8" type="ORF">EYF80_010930</name>
</gene>
<comment type="similarity">
    <text evidence="2">Belongs to the clusterin family.</text>
</comment>
<feature type="region of interest" description="Disordered" evidence="6">
    <location>
        <begin position="67"/>
        <end position="101"/>
    </location>
</feature>
<evidence type="ECO:0000256" key="6">
    <source>
        <dbReference type="SAM" id="MobiDB-lite"/>
    </source>
</evidence>
<reference evidence="8 9" key="1">
    <citation type="submission" date="2019-03" db="EMBL/GenBank/DDBJ databases">
        <title>First draft genome of Liparis tanakae, snailfish: a comprehensive survey of snailfish specific genes.</title>
        <authorList>
            <person name="Kim W."/>
            <person name="Song I."/>
            <person name="Jeong J.-H."/>
            <person name="Kim D."/>
            <person name="Kim S."/>
            <person name="Ryu S."/>
            <person name="Song J.Y."/>
            <person name="Lee S.K."/>
        </authorList>
    </citation>
    <scope>NUCLEOTIDE SEQUENCE [LARGE SCALE GENOMIC DNA]</scope>
    <source>
        <tissue evidence="8">Muscle</tissue>
    </source>
</reference>
<evidence type="ECO:0000256" key="5">
    <source>
        <dbReference type="ARBA" id="ARBA00023180"/>
    </source>
</evidence>
<evidence type="ECO:0000256" key="3">
    <source>
        <dbReference type="ARBA" id="ARBA00022525"/>
    </source>
</evidence>
<evidence type="ECO:0000256" key="1">
    <source>
        <dbReference type="ARBA" id="ARBA00004613"/>
    </source>
</evidence>
<feature type="signal peptide" evidence="7">
    <location>
        <begin position="1"/>
        <end position="19"/>
    </location>
</feature>
<dbReference type="GO" id="GO:0005615">
    <property type="term" value="C:extracellular space"/>
    <property type="evidence" value="ECO:0007669"/>
    <property type="project" value="TreeGrafter"/>
</dbReference>
<evidence type="ECO:0000313" key="9">
    <source>
        <dbReference type="Proteomes" id="UP000314294"/>
    </source>
</evidence>
<accession>A0A4Z2IL38</accession>
<evidence type="ECO:0000313" key="8">
    <source>
        <dbReference type="EMBL" id="TNN78760.1"/>
    </source>
</evidence>
<feature type="compositionally biased region" description="Basic residues" evidence="6">
    <location>
        <begin position="70"/>
        <end position="86"/>
    </location>
</feature>
<keyword evidence="4" id="KW-1015">Disulfide bond</keyword>
<keyword evidence="3" id="KW-0964">Secreted</keyword>
<feature type="chain" id="PRO_5021316533" evidence="7">
    <location>
        <begin position="20"/>
        <end position="155"/>
    </location>
</feature>
<dbReference type="InterPro" id="IPR000753">
    <property type="entry name" value="Clusterin-like"/>
</dbReference>
<comment type="caution">
    <text evidence="8">The sequence shown here is derived from an EMBL/GenBank/DDBJ whole genome shotgun (WGS) entry which is preliminary data.</text>
</comment>
<dbReference type="OrthoDB" id="9894485at2759"/>
<name>A0A4Z2IL38_9TELE</name>
<dbReference type="GO" id="GO:0051787">
    <property type="term" value="F:misfolded protein binding"/>
    <property type="evidence" value="ECO:0007669"/>
    <property type="project" value="TreeGrafter"/>
</dbReference>
<proteinExistence type="inferred from homology"/>
<dbReference type="AlphaFoldDB" id="A0A4Z2IL38"/>
<sequence length="155" mass="17771">MKLLLGLVVLVATLGVLNSAPQDRPTGISEDTLKQLSLNGEKLVEEEVSRALYGVKQMREVMWRNEQKHGHLMKSLRHSSDKKKARPPSAERERRTEGAEQLAQEVMERLQEAERQCQDSLQPEWVECRPCLEDACKTFYTSTCRRGFGRFQAKV</sequence>
<dbReference type="Proteomes" id="UP000314294">
    <property type="component" value="Unassembled WGS sequence"/>
</dbReference>
<dbReference type="PANTHER" id="PTHR10970:SF2">
    <property type="entry name" value="CLUSTERIN-LIKE PROTEIN 1"/>
    <property type="match status" value="1"/>
</dbReference>
<protein>
    <submittedName>
        <fullName evidence="8">Clusterin-like protein 1</fullName>
    </submittedName>
</protein>